<reference evidence="2" key="1">
    <citation type="submission" date="2016-04" db="EMBL/GenBank/DDBJ databases">
        <authorList>
            <person name="Tabuchi Yagui T.R."/>
        </authorList>
    </citation>
    <scope>NUCLEOTIDE SEQUENCE [LARGE SCALE GENOMIC DNA]</scope>
    <source>
        <strain evidence="2">NIES-26</strain>
    </source>
</reference>
<sequence>MVAVPDRILMSAEEYLVWEPTQEQRYEYWDGEVVAISGGTRNHNRVSGNFFKLLDDALADRSCEVYIVDVKVQVEPGQKYFYPDVVVTCDERDRDPQLIQFPCLIIEVLSPSTEAADRGKKFAKYRQLPTLQEYVLVQVAQPGVEVFRRNEQGKWVLSEYNFDEILRLESVDVEIAIADLYRQVEFETEATDEIE</sequence>
<dbReference type="AlphaFoldDB" id="A0A367QY12"/>
<dbReference type="EMBL" id="LXQD01000295">
    <property type="protein sequence ID" value="RCJ29025.1"/>
    <property type="molecule type" value="Genomic_DNA"/>
</dbReference>
<dbReference type="PANTHER" id="PTHR36558:SF1">
    <property type="entry name" value="RESTRICTION ENDONUCLEASE DOMAIN-CONTAINING PROTEIN-RELATED"/>
    <property type="match status" value="1"/>
</dbReference>
<dbReference type="InterPro" id="IPR008538">
    <property type="entry name" value="Uma2"/>
</dbReference>
<evidence type="ECO:0000313" key="2">
    <source>
        <dbReference type="EMBL" id="RCJ29025.1"/>
    </source>
</evidence>
<dbReference type="Proteomes" id="UP000252107">
    <property type="component" value="Unassembled WGS sequence"/>
</dbReference>
<dbReference type="InterPro" id="IPR012296">
    <property type="entry name" value="Nuclease_put_TT1808"/>
</dbReference>
<gene>
    <name evidence="2" type="ORF">A6770_01120</name>
</gene>
<dbReference type="PANTHER" id="PTHR36558">
    <property type="entry name" value="GLR1098 PROTEIN"/>
    <property type="match status" value="1"/>
</dbReference>
<protein>
    <recommendedName>
        <fullName evidence="1">Putative restriction endonuclease domain-containing protein</fullName>
    </recommendedName>
</protein>
<dbReference type="InterPro" id="IPR011335">
    <property type="entry name" value="Restrct_endonuc-II-like"/>
</dbReference>
<proteinExistence type="predicted"/>
<comment type="caution">
    <text evidence="2">The sequence shown here is derived from an EMBL/GenBank/DDBJ whole genome shotgun (WGS) entry which is preliminary data.</text>
</comment>
<feature type="domain" description="Putative restriction endonuclease" evidence="1">
    <location>
        <begin position="13"/>
        <end position="171"/>
    </location>
</feature>
<dbReference type="SUPFAM" id="SSF52980">
    <property type="entry name" value="Restriction endonuclease-like"/>
    <property type="match status" value="1"/>
</dbReference>
<keyword evidence="3" id="KW-1185">Reference proteome</keyword>
<dbReference type="Pfam" id="PF05685">
    <property type="entry name" value="Uma2"/>
    <property type="match status" value="1"/>
</dbReference>
<accession>A0A367QY12</accession>
<dbReference type="CDD" id="cd06260">
    <property type="entry name" value="DUF820-like"/>
    <property type="match status" value="1"/>
</dbReference>
<dbReference type="Gene3D" id="3.90.1570.10">
    <property type="entry name" value="tt1808, chain A"/>
    <property type="match status" value="1"/>
</dbReference>
<evidence type="ECO:0000259" key="1">
    <source>
        <dbReference type="Pfam" id="PF05685"/>
    </source>
</evidence>
<evidence type="ECO:0000313" key="3">
    <source>
        <dbReference type="Proteomes" id="UP000252107"/>
    </source>
</evidence>
<name>A0A367QY12_9NOSO</name>
<organism evidence="2 3">
    <name type="scientific">Nostoc minutum NIES-26</name>
    <dbReference type="NCBI Taxonomy" id="1844469"/>
    <lineage>
        <taxon>Bacteria</taxon>
        <taxon>Bacillati</taxon>
        <taxon>Cyanobacteriota</taxon>
        <taxon>Cyanophyceae</taxon>
        <taxon>Nostocales</taxon>
        <taxon>Nostocaceae</taxon>
        <taxon>Nostoc</taxon>
    </lineage>
</organism>